<evidence type="ECO:0000256" key="5">
    <source>
        <dbReference type="ARBA" id="ARBA00023175"/>
    </source>
</evidence>
<dbReference type="PROSITE" id="PS00411">
    <property type="entry name" value="KINESIN_MOTOR_1"/>
    <property type="match status" value="1"/>
</dbReference>
<name>A0ABD3W9F8_SINWO</name>
<dbReference type="InterPro" id="IPR027417">
    <property type="entry name" value="P-loop_NTPase"/>
</dbReference>
<feature type="coiled-coil region" evidence="8">
    <location>
        <begin position="2155"/>
        <end position="2307"/>
    </location>
</feature>
<dbReference type="GO" id="GO:0005524">
    <property type="term" value="F:ATP binding"/>
    <property type="evidence" value="ECO:0007669"/>
    <property type="project" value="UniProtKB-UniRule"/>
</dbReference>
<feature type="coiled-coil region" evidence="8">
    <location>
        <begin position="1198"/>
        <end position="1976"/>
    </location>
</feature>
<organism evidence="11 12">
    <name type="scientific">Sinanodonta woodiana</name>
    <name type="common">Chinese pond mussel</name>
    <name type="synonym">Anodonta woodiana</name>
    <dbReference type="NCBI Taxonomy" id="1069815"/>
    <lineage>
        <taxon>Eukaryota</taxon>
        <taxon>Metazoa</taxon>
        <taxon>Spiralia</taxon>
        <taxon>Lophotrochozoa</taxon>
        <taxon>Mollusca</taxon>
        <taxon>Bivalvia</taxon>
        <taxon>Autobranchia</taxon>
        <taxon>Heteroconchia</taxon>
        <taxon>Palaeoheterodonta</taxon>
        <taxon>Unionida</taxon>
        <taxon>Unionoidea</taxon>
        <taxon>Unionidae</taxon>
        <taxon>Unioninae</taxon>
        <taxon>Sinanodonta</taxon>
    </lineage>
</organism>
<feature type="coiled-coil region" evidence="8">
    <location>
        <begin position="664"/>
        <end position="843"/>
    </location>
</feature>
<evidence type="ECO:0000256" key="9">
    <source>
        <dbReference type="SAM" id="MobiDB-lite"/>
    </source>
</evidence>
<protein>
    <recommendedName>
        <fullName evidence="10">Kinesin motor domain-containing protein</fullName>
    </recommendedName>
</protein>
<evidence type="ECO:0000256" key="4">
    <source>
        <dbReference type="ARBA" id="ARBA00023054"/>
    </source>
</evidence>
<dbReference type="PANTHER" id="PTHR47968:SF75">
    <property type="entry name" value="CENTROMERE-ASSOCIATED PROTEIN E"/>
    <property type="match status" value="1"/>
</dbReference>
<evidence type="ECO:0000256" key="1">
    <source>
        <dbReference type="ARBA" id="ARBA00004245"/>
    </source>
</evidence>
<feature type="compositionally biased region" description="Low complexity" evidence="9">
    <location>
        <begin position="2372"/>
        <end position="2388"/>
    </location>
</feature>
<dbReference type="Proteomes" id="UP001634394">
    <property type="component" value="Unassembled WGS sequence"/>
</dbReference>
<dbReference type="SMART" id="SM00129">
    <property type="entry name" value="KISc"/>
    <property type="match status" value="1"/>
</dbReference>
<comment type="caution">
    <text evidence="11">The sequence shown here is derived from an EMBL/GenBank/DDBJ whole genome shotgun (WGS) entry which is preliminary data.</text>
</comment>
<dbReference type="InterPro" id="IPR019821">
    <property type="entry name" value="Kinesin_motor_CS"/>
</dbReference>
<evidence type="ECO:0000256" key="6">
    <source>
        <dbReference type="ARBA" id="ARBA00023212"/>
    </source>
</evidence>
<dbReference type="Gene3D" id="1.10.287.1490">
    <property type="match status" value="1"/>
</dbReference>
<evidence type="ECO:0000256" key="7">
    <source>
        <dbReference type="PROSITE-ProRule" id="PRU00283"/>
    </source>
</evidence>
<feature type="coiled-coil region" evidence="8">
    <location>
        <begin position="501"/>
        <end position="535"/>
    </location>
</feature>
<evidence type="ECO:0000313" key="11">
    <source>
        <dbReference type="EMBL" id="KAL3869468.1"/>
    </source>
</evidence>
<feature type="coiled-coil region" evidence="8">
    <location>
        <begin position="1081"/>
        <end position="1167"/>
    </location>
</feature>
<dbReference type="PANTHER" id="PTHR47968">
    <property type="entry name" value="CENTROMERE PROTEIN E"/>
    <property type="match status" value="1"/>
</dbReference>
<keyword evidence="6" id="KW-0963">Cytoplasm</keyword>
<evidence type="ECO:0000256" key="2">
    <source>
        <dbReference type="ARBA" id="ARBA00022741"/>
    </source>
</evidence>
<evidence type="ECO:0000259" key="10">
    <source>
        <dbReference type="PROSITE" id="PS50067"/>
    </source>
</evidence>
<dbReference type="InterPro" id="IPR036961">
    <property type="entry name" value="Kinesin_motor_dom_sf"/>
</dbReference>
<dbReference type="GO" id="GO:0005856">
    <property type="term" value="C:cytoskeleton"/>
    <property type="evidence" value="ECO:0007669"/>
    <property type="project" value="UniProtKB-SubCell"/>
</dbReference>
<proteinExistence type="inferred from homology"/>
<keyword evidence="3 7" id="KW-0067">ATP-binding</keyword>
<dbReference type="SUPFAM" id="SSF52540">
    <property type="entry name" value="P-loop containing nucleoside triphosphate hydrolases"/>
    <property type="match status" value="1"/>
</dbReference>
<evidence type="ECO:0000313" key="12">
    <source>
        <dbReference type="Proteomes" id="UP001634394"/>
    </source>
</evidence>
<dbReference type="GO" id="GO:0003774">
    <property type="term" value="F:cytoskeletal motor activity"/>
    <property type="evidence" value="ECO:0007669"/>
    <property type="project" value="UniProtKB-UniRule"/>
</dbReference>
<feature type="coiled-coil region" evidence="8">
    <location>
        <begin position="339"/>
        <end position="396"/>
    </location>
</feature>
<gene>
    <name evidence="11" type="ORF">ACJMK2_042146</name>
</gene>
<feature type="binding site" evidence="7">
    <location>
        <begin position="86"/>
        <end position="93"/>
    </location>
    <ligand>
        <name>ATP</name>
        <dbReference type="ChEBI" id="CHEBI:30616"/>
    </ligand>
</feature>
<keyword evidence="2 7" id="KW-0547">Nucleotide-binding</keyword>
<accession>A0ABD3W9F8</accession>
<dbReference type="Gene3D" id="1.20.5.340">
    <property type="match status" value="1"/>
</dbReference>
<reference evidence="11 12" key="1">
    <citation type="submission" date="2024-11" db="EMBL/GenBank/DDBJ databases">
        <title>Chromosome-level genome assembly of the freshwater bivalve Anodonta woodiana.</title>
        <authorList>
            <person name="Chen X."/>
        </authorList>
    </citation>
    <scope>NUCLEOTIDE SEQUENCE [LARGE SCALE GENOMIC DNA]</scope>
    <source>
        <strain evidence="11">MN2024</strain>
        <tissue evidence="11">Gills</tissue>
    </source>
</reference>
<dbReference type="PROSITE" id="PS50067">
    <property type="entry name" value="KINESIN_MOTOR_2"/>
    <property type="match status" value="1"/>
</dbReference>
<keyword evidence="12" id="KW-1185">Reference proteome</keyword>
<dbReference type="CDD" id="cd01374">
    <property type="entry name" value="KISc_CENP_E"/>
    <property type="match status" value="1"/>
</dbReference>
<evidence type="ECO:0000256" key="3">
    <source>
        <dbReference type="ARBA" id="ARBA00022840"/>
    </source>
</evidence>
<dbReference type="InterPro" id="IPR027640">
    <property type="entry name" value="Kinesin-like_fam"/>
</dbReference>
<feature type="coiled-coil region" evidence="8">
    <location>
        <begin position="900"/>
        <end position="1056"/>
    </location>
</feature>
<dbReference type="InterPro" id="IPR001752">
    <property type="entry name" value="Kinesin_motor_dom"/>
</dbReference>
<keyword evidence="5 7" id="KW-0505">Motor protein</keyword>
<comment type="subcellular location">
    <subcellularLocation>
        <location evidence="1">Cytoplasm</location>
        <location evidence="1">Cytoskeleton</location>
    </subcellularLocation>
</comment>
<feature type="coiled-coil region" evidence="8">
    <location>
        <begin position="2007"/>
        <end position="2107"/>
    </location>
</feature>
<feature type="region of interest" description="Disordered" evidence="9">
    <location>
        <begin position="2369"/>
        <end position="2388"/>
    </location>
</feature>
<feature type="domain" description="Kinesin motor" evidence="10">
    <location>
        <begin position="4"/>
        <end position="323"/>
    </location>
</feature>
<comment type="similarity">
    <text evidence="7">Belongs to the TRAFAC class myosin-kinesin ATPase superfamily. Kinesin family.</text>
</comment>
<dbReference type="FunFam" id="3.40.850.10:FF:000177">
    <property type="entry name" value="Kinesin-like protein"/>
    <property type="match status" value="1"/>
</dbReference>
<sequence length="2495" mass="289937">MCDNIKVAIRVRALIEREQRSGQSVNWFVKDNSIAQVEENGKIGKPYNFDKIFDQQMTTYDIFEDICKPIVDAAIEGFHGTVFAYGQSSSGKTFTMSGTKVQPGVVPLAINEIFYQIENASDREFLMRVSYLEIYNEKISDLLSDEDKIIKLHEDSDHNVQLVNVIEEVVNESAQVFDVIKKGDMKRHVAETKQNDRSSRSHCILRIIIESRSRHNPDEDAVMVSHLNFVDLAGSEKAADNTGLRFREGCAINKSLLTLGQVIHRLSGDESTTHVSYRDSKLTRILQNALGGNSKTAILCTMTPASIEESHSTLKFASRAKTIKNKPHLNEVLSDAAMLKKYQREISRLQSQISEMGNLHEMHMQKEDLEKKLQEKEEAEEKQKNLIEKLRQMVVISKTDIAAQEPVPRKKRRMTWCPGKKASIFGPSFAELQPLPEFSPPGRMSMFLEDESIRKSSAVMFRSSTMILEEDSPEKAELLSTTIGTNDTLKELFEFVFGSGIIELEEQMEKVIKERDLLKREVTTLKERLKVLEAREFELPSLSAGSTHDQEWLEKFRADHEKHGALVTELQQELNMCKMELELERNQKQCNTSITVMGSDEDNTAVISATIVPEVERDFQLLQDERDYYHSQVEELEEKLREASSVHGSNNETSMCDLMQASKLSETMAELSDAQSRQAELEEMLKESQTEMEDLKIALQTMKVSIERLASENEQLQEANKRLKTELKDSAERHVFENEQIEEANKRLKNEKISLQNRVDNLEEKVQLYSDTIHDVQEEKKISEKVSEELKTEVSRLNRSIEDAEQKYETRLSELKETYQRLMLEKEEENKTLERLIIDLKAETCRLEESRSVVEQKYEIRISELEITHQKFMSEKEEEHEIIMKLNTDLRAEISRLQEGRNIENTKQKYELRISELEETQQQLIAVTEELKESHRQESEELKESHRQESEDLHVKINTLEEELQTLRTRKGGNENVSSCQGDCQRLEAEAEKLREYETNLKALQVRLMEEEKKVEIYKETISEFREERSRAENVMQDMKSELQTLKEENESPQREMNVQDTSVTDLKRKSGQYMPDTNRVMELEMKCNSLQQTLLEAEERIAMYSEAMEEFKEEEKKLQEELVNLRYKKMQMREELAEHAGCKTKISNLESQCRELMQKVEELCKAKQDSQAPRADTDDEISHPHHDCQEVSLRQNLEETEKRVSMYIEAVNEFQDEQRKLQDELSYLRHTNSQLKEEIAEHSECQAKISSLESQCTQLNEKVNELCRTKQKSSSPDSASNDVIGYHDCEEESLRQKLQEAEQRVLVYTEAMTEYEEEEKKVHEELSDLRHKNSQLTEELIKYKMTLEEPNLHADCQFKISGLECQCQAMTERVTVYSEAIKEFQEEQKKVQEELSELNYRNSQLSEELADHKGCQAKIVSLESQCTQLKEKVNELCRTKQKSSSPDSASNDVIGHHDCEEESLRQKLQEAEQMLAAYKEAMTEFQEEERKVHEELSDLKHKNSQLGEELDKYKMMLEEPDLHADCQFKISGLESQCQAMTEQLEVYSETVHELKEENEMLERKITELKAKIFSFQDIEDLQEKYKTEISDLKETQEKLIAKSDEQKRHLLESAHLQERIKFLEEELEISKVKKQEVDDELSRYRKKCPGLETELEKIQECQKSLETLQLKVVEEERKVQLYSETIHELQKENRVSEKKITDLEEISELLKSKGVDMQQKYESQLSEWEETSRKFISEMEEEKKNHSMETENLQKRIRTLQEESDILGMKKREADEQIIRYQEKIQALESEAERWQEYETNLETLQLQLIEEEKKVEIYKETVTEFQEEKDQSEKVMEVVKSDLCRFKNHNKELQRTLEDYKTSVTELKKQCQQLEQDAAKASELEKEQENLQQALLEAEEKVSVYCEAITEFQEEQKKVQDELTDLRHKNSKLKEELAHHTECQAKISTLESQCRELNEKVSAYSRAMTEFQEEKKKRDEKLNDITYQNSQLIEEQRTAVNSDVHNECQSKLSSVEKQCKELIEENKKLKQDNLNIADRKVLADENLRLKKLYVQKENQLRDIDRQRNSGTASESYALTSARDELEALKKKYSVLVKDLKEMKELKEKAEISPIGPLPELSQGSNIDWESNWQAFCRAEASKRSVLLSNISDLKEELRKAKYLQELARELASEYEEREKNSAIVKELQAEVEKNWQQLSAEEEKNITLTKQLLEEQNRIRTLEEKIKQMEQKPSKNPEHSENVKQLEDKVRQLEDKVREYRMKCFNLDRNLQKAEERLSEYKESADVYEERISRMKKEMRRLANADASFIGYDPRSQSQEPITPQMTSATSQSLMMGSTAKDKTPATVGQAAMIDSGSGQGEIAYLSNNGSSSQSGTAGISSGSSSRGGIVEHFHMCLLEGKKKELEKEVKSLKSKIQKLEQEKNEARKPADTESNKKLQELEQENVGLKSQLTNQRAEIQKLKEDLKSASSLCSNCSTIAGSSSVKKHPLEA</sequence>
<dbReference type="Gene3D" id="3.40.850.10">
    <property type="entry name" value="Kinesin motor domain"/>
    <property type="match status" value="1"/>
</dbReference>
<keyword evidence="6" id="KW-0206">Cytoskeleton</keyword>
<keyword evidence="4 8" id="KW-0175">Coiled coil</keyword>
<dbReference type="Pfam" id="PF00225">
    <property type="entry name" value="Kinesin"/>
    <property type="match status" value="1"/>
</dbReference>
<dbReference type="EMBL" id="JBJQND010000008">
    <property type="protein sequence ID" value="KAL3869468.1"/>
    <property type="molecule type" value="Genomic_DNA"/>
</dbReference>
<evidence type="ECO:0000256" key="8">
    <source>
        <dbReference type="SAM" id="Coils"/>
    </source>
</evidence>
<feature type="region of interest" description="Disordered" evidence="9">
    <location>
        <begin position="2421"/>
        <end position="2441"/>
    </location>
</feature>
<dbReference type="PRINTS" id="PR00380">
    <property type="entry name" value="KINESINHEAVY"/>
</dbReference>